<dbReference type="GO" id="GO:0032259">
    <property type="term" value="P:methylation"/>
    <property type="evidence" value="ECO:0007669"/>
    <property type="project" value="UniProtKB-KW"/>
</dbReference>
<proteinExistence type="predicted"/>
<dbReference type="PROSITE" id="PS00094">
    <property type="entry name" value="C5_MTASE_1"/>
    <property type="match status" value="1"/>
</dbReference>
<dbReference type="InterPro" id="IPR018117">
    <property type="entry name" value="C5_DNA_meth_AS"/>
</dbReference>
<dbReference type="InterPro" id="IPR050750">
    <property type="entry name" value="C5-MTase"/>
</dbReference>
<keyword evidence="2" id="KW-0489">Methyltransferase</keyword>
<dbReference type="AlphaFoldDB" id="X0U385"/>
<dbReference type="NCBIfam" id="TIGR00675">
    <property type="entry name" value="dcm"/>
    <property type="match status" value="1"/>
</dbReference>
<protein>
    <recommendedName>
        <fullName evidence="1">DNA (cytosine-5-)-methyltransferase</fullName>
        <ecNumber evidence="1">2.1.1.37</ecNumber>
    </recommendedName>
</protein>
<organism evidence="5">
    <name type="scientific">marine sediment metagenome</name>
    <dbReference type="NCBI Taxonomy" id="412755"/>
    <lineage>
        <taxon>unclassified sequences</taxon>
        <taxon>metagenomes</taxon>
        <taxon>ecological metagenomes</taxon>
    </lineage>
</organism>
<dbReference type="PRINTS" id="PR00105">
    <property type="entry name" value="C5METTRFRASE"/>
</dbReference>
<accession>X0U385</accession>
<sequence length="259" mass="30151">PKKLGNIDIITAGFPCQAFSVAGYRKGFNDPRGNLFFEIARFIDSIKPRVYFLENVKNLKGHDKGETLRIIEKTLTKDLGYSFYYFILNTKDYDVPQTRERIYIVGFRDKTNASNFKEPEPIQSTKTIHDILLKERQPDKYYYKENHQYYKALTREVKSEDTLYQWRRVYVRENKNGLCPTLTANMGTGGHNVPLIKNSHGIRKLTPRECLRFQGFPDDFEIPEKMAVSHLYKQIGNSVTVPVVEKIAENIKIALEKNK</sequence>
<evidence type="ECO:0000256" key="3">
    <source>
        <dbReference type="ARBA" id="ARBA00022679"/>
    </source>
</evidence>
<dbReference type="PANTHER" id="PTHR46098:SF1">
    <property type="entry name" value="TRNA (CYTOSINE(38)-C(5))-METHYLTRANSFERASE"/>
    <property type="match status" value="1"/>
</dbReference>
<keyword evidence="4" id="KW-0949">S-adenosyl-L-methionine</keyword>
<keyword evidence="3" id="KW-0808">Transferase</keyword>
<dbReference type="PANTHER" id="PTHR46098">
    <property type="entry name" value="TRNA (CYTOSINE(38)-C(5))-METHYLTRANSFERASE"/>
    <property type="match status" value="1"/>
</dbReference>
<evidence type="ECO:0000256" key="2">
    <source>
        <dbReference type="ARBA" id="ARBA00022603"/>
    </source>
</evidence>
<dbReference type="PROSITE" id="PS00095">
    <property type="entry name" value="C5_MTASE_2"/>
    <property type="match status" value="1"/>
</dbReference>
<dbReference type="EC" id="2.1.1.37" evidence="1"/>
<evidence type="ECO:0000313" key="5">
    <source>
        <dbReference type="EMBL" id="GAF82925.1"/>
    </source>
</evidence>
<dbReference type="InterPro" id="IPR031303">
    <property type="entry name" value="C5_meth_CS"/>
</dbReference>
<evidence type="ECO:0000256" key="1">
    <source>
        <dbReference type="ARBA" id="ARBA00011975"/>
    </source>
</evidence>
<gene>
    <name evidence="5" type="ORF">S01H1_04173</name>
</gene>
<name>X0U385_9ZZZZ</name>
<reference evidence="5" key="1">
    <citation type="journal article" date="2014" name="Front. Microbiol.">
        <title>High frequency of phylogenetically diverse reductive dehalogenase-homologous genes in deep subseafloor sedimentary metagenomes.</title>
        <authorList>
            <person name="Kawai M."/>
            <person name="Futagami T."/>
            <person name="Toyoda A."/>
            <person name="Takaki Y."/>
            <person name="Nishi S."/>
            <person name="Hori S."/>
            <person name="Arai W."/>
            <person name="Tsubouchi T."/>
            <person name="Morono Y."/>
            <person name="Uchiyama I."/>
            <person name="Ito T."/>
            <person name="Fujiyama A."/>
            <person name="Inagaki F."/>
            <person name="Takami H."/>
        </authorList>
    </citation>
    <scope>NUCLEOTIDE SEQUENCE</scope>
    <source>
        <strain evidence="5">Expedition CK06-06</strain>
    </source>
</reference>
<comment type="caution">
    <text evidence="5">The sequence shown here is derived from an EMBL/GenBank/DDBJ whole genome shotgun (WGS) entry which is preliminary data.</text>
</comment>
<dbReference type="SUPFAM" id="SSF53335">
    <property type="entry name" value="S-adenosyl-L-methionine-dependent methyltransferases"/>
    <property type="match status" value="1"/>
</dbReference>
<dbReference type="Gene3D" id="3.90.120.10">
    <property type="entry name" value="DNA Methylase, subunit A, domain 2"/>
    <property type="match status" value="1"/>
</dbReference>
<dbReference type="Gene3D" id="3.40.50.150">
    <property type="entry name" value="Vaccinia Virus protein VP39"/>
    <property type="match status" value="1"/>
</dbReference>
<dbReference type="CDD" id="cd00315">
    <property type="entry name" value="Cyt_C5_DNA_methylase"/>
    <property type="match status" value="1"/>
</dbReference>
<dbReference type="EMBL" id="BARS01002216">
    <property type="protein sequence ID" value="GAF82925.1"/>
    <property type="molecule type" value="Genomic_DNA"/>
</dbReference>
<feature type="non-terminal residue" evidence="5">
    <location>
        <position position="1"/>
    </location>
</feature>
<evidence type="ECO:0000256" key="4">
    <source>
        <dbReference type="ARBA" id="ARBA00022691"/>
    </source>
</evidence>
<dbReference type="Pfam" id="PF00145">
    <property type="entry name" value="DNA_methylase"/>
    <property type="match status" value="1"/>
</dbReference>
<dbReference type="PROSITE" id="PS51679">
    <property type="entry name" value="SAM_MT_C5"/>
    <property type="match status" value="1"/>
</dbReference>
<dbReference type="InterPro" id="IPR029063">
    <property type="entry name" value="SAM-dependent_MTases_sf"/>
</dbReference>
<dbReference type="InterPro" id="IPR001525">
    <property type="entry name" value="C5_MeTfrase"/>
</dbReference>
<dbReference type="GO" id="GO:0003886">
    <property type="term" value="F:DNA (cytosine-5-)-methyltransferase activity"/>
    <property type="evidence" value="ECO:0007669"/>
    <property type="project" value="UniProtKB-EC"/>
</dbReference>